<keyword evidence="1" id="KW-1133">Transmembrane helix</keyword>
<dbReference type="Pfam" id="PF00095">
    <property type="entry name" value="WAP"/>
    <property type="match status" value="1"/>
</dbReference>
<organism evidence="4 5">
    <name type="scientific">Nothoprocta perdicaria</name>
    <name type="common">Chilean tinamou</name>
    <name type="synonym">Crypturus perdicarius</name>
    <dbReference type="NCBI Taxonomy" id="30464"/>
    <lineage>
        <taxon>Eukaryota</taxon>
        <taxon>Metazoa</taxon>
        <taxon>Chordata</taxon>
        <taxon>Craniata</taxon>
        <taxon>Vertebrata</taxon>
        <taxon>Euteleostomi</taxon>
        <taxon>Archelosauria</taxon>
        <taxon>Archosauria</taxon>
        <taxon>Dinosauria</taxon>
        <taxon>Saurischia</taxon>
        <taxon>Theropoda</taxon>
        <taxon>Coelurosauria</taxon>
        <taxon>Aves</taxon>
        <taxon>Palaeognathae</taxon>
        <taxon>Tinamiformes</taxon>
        <taxon>Tinamidae</taxon>
        <taxon>Nothoprocta</taxon>
    </lineage>
</organism>
<dbReference type="Proteomes" id="UP000694420">
    <property type="component" value="Unplaced"/>
</dbReference>
<feature type="domain" description="WAP" evidence="3">
    <location>
        <begin position="23"/>
        <end position="67"/>
    </location>
</feature>
<dbReference type="InterPro" id="IPR008197">
    <property type="entry name" value="WAP_dom"/>
</dbReference>
<dbReference type="PRINTS" id="PR00003">
    <property type="entry name" value="4DISULPHCORE"/>
</dbReference>
<reference evidence="4" key="2">
    <citation type="submission" date="2025-09" db="UniProtKB">
        <authorList>
            <consortium name="Ensembl"/>
        </authorList>
    </citation>
    <scope>IDENTIFICATION</scope>
</reference>
<dbReference type="Gene3D" id="4.10.75.10">
    <property type="entry name" value="Elafin-like"/>
    <property type="match status" value="1"/>
</dbReference>
<feature type="signal peptide" evidence="2">
    <location>
        <begin position="1"/>
        <end position="24"/>
    </location>
</feature>
<keyword evidence="1" id="KW-0812">Transmembrane</keyword>
<dbReference type="GO" id="GO:0005576">
    <property type="term" value="C:extracellular region"/>
    <property type="evidence" value="ECO:0007669"/>
    <property type="project" value="InterPro"/>
</dbReference>
<keyword evidence="1" id="KW-0472">Membrane</keyword>
<evidence type="ECO:0000259" key="3">
    <source>
        <dbReference type="PROSITE" id="PS51390"/>
    </source>
</evidence>
<dbReference type="GO" id="GO:0030414">
    <property type="term" value="F:peptidase inhibitor activity"/>
    <property type="evidence" value="ECO:0007669"/>
    <property type="project" value="InterPro"/>
</dbReference>
<feature type="chain" id="PRO_5047354008" description="WAP domain-containing protein" evidence="2">
    <location>
        <begin position="25"/>
        <end position="106"/>
    </location>
</feature>
<evidence type="ECO:0000256" key="2">
    <source>
        <dbReference type="SAM" id="SignalP"/>
    </source>
</evidence>
<sequence>MGTAFISVLKCFCYLALNRSSVFASRPGVCPTENMETSDYPCTFDTECPGLKKCCSSSKGEGCVDPVPEGIFKYYNNGLSIYLHDNTCIFICIYITFVAAFQLFKM</sequence>
<protein>
    <recommendedName>
        <fullName evidence="3">WAP domain-containing protein</fullName>
    </recommendedName>
</protein>
<dbReference type="SUPFAM" id="SSF57256">
    <property type="entry name" value="Elafin-like"/>
    <property type="match status" value="1"/>
</dbReference>
<keyword evidence="2" id="KW-0732">Signal</keyword>
<keyword evidence="5" id="KW-1185">Reference proteome</keyword>
<evidence type="ECO:0000256" key="1">
    <source>
        <dbReference type="SAM" id="Phobius"/>
    </source>
</evidence>
<name>A0A8C6YQ74_NOTPE</name>
<dbReference type="InterPro" id="IPR036645">
    <property type="entry name" value="Elafin-like_sf"/>
</dbReference>
<dbReference type="SMART" id="SM00217">
    <property type="entry name" value="WAP"/>
    <property type="match status" value="1"/>
</dbReference>
<accession>A0A8C6YQ74</accession>
<reference evidence="4" key="1">
    <citation type="submission" date="2025-08" db="UniProtKB">
        <authorList>
            <consortium name="Ensembl"/>
        </authorList>
    </citation>
    <scope>IDENTIFICATION</scope>
</reference>
<dbReference type="AlphaFoldDB" id="A0A8C6YQ74"/>
<proteinExistence type="predicted"/>
<evidence type="ECO:0000313" key="5">
    <source>
        <dbReference type="Proteomes" id="UP000694420"/>
    </source>
</evidence>
<feature type="transmembrane region" description="Helical" evidence="1">
    <location>
        <begin position="81"/>
        <end position="104"/>
    </location>
</feature>
<dbReference type="PROSITE" id="PS51390">
    <property type="entry name" value="WAP"/>
    <property type="match status" value="1"/>
</dbReference>
<dbReference type="Ensembl" id="ENSNPET00000000761.1">
    <property type="protein sequence ID" value="ENSNPEP00000000749.1"/>
    <property type="gene ID" value="ENSNPEG00000000598.1"/>
</dbReference>
<evidence type="ECO:0000313" key="4">
    <source>
        <dbReference type="Ensembl" id="ENSNPEP00000000749.1"/>
    </source>
</evidence>